<evidence type="ECO:0000313" key="3">
    <source>
        <dbReference type="EMBL" id="HIV62104.1"/>
    </source>
</evidence>
<evidence type="ECO:0000259" key="2">
    <source>
        <dbReference type="Pfam" id="PF13439"/>
    </source>
</evidence>
<dbReference type="SUPFAM" id="SSF53756">
    <property type="entry name" value="UDP-Glycosyltransferase/glycogen phosphorylase"/>
    <property type="match status" value="1"/>
</dbReference>
<evidence type="ECO:0000259" key="1">
    <source>
        <dbReference type="Pfam" id="PF00534"/>
    </source>
</evidence>
<sequence>MRSILFTASTYSHIINFHLPYIKEFKRQGFRVDVACGGAKMEIPYADYVYHVPFEKSMTSPQNIKAIVELRKIILTNKYVLVSCHTSLASFFTRLAVMGIKNRPIVANTAHGYLFNELETHKKNLILSSAEKFVAPVTDLLMTMNEWDTDYAKKHKLSKCVSYIKGMGLDSKKLVTHKQSENIKKELGIGEDKFVLIYAAEFSKRKSQHVLIDALTRLPEDIVLILAGQGDLLEQCKQYAYSLGLAHRIYFVGQVKMSLYYPIADLAVSSSKSEGLPFNIMEAMYNGLPIVASKIKGHTDLLEKTGAGLLYNYGDFETCAEQILRIYNNKALKIQLGEHAKKVIEPYLLENVLPDVMNEYKKLLPDIRVVEYI</sequence>
<dbReference type="GO" id="GO:0016757">
    <property type="term" value="F:glycosyltransferase activity"/>
    <property type="evidence" value="ECO:0007669"/>
    <property type="project" value="UniProtKB-KW"/>
</dbReference>
<reference evidence="3" key="2">
    <citation type="submission" date="2021-04" db="EMBL/GenBank/DDBJ databases">
        <authorList>
            <person name="Gilroy R."/>
        </authorList>
    </citation>
    <scope>NUCLEOTIDE SEQUENCE</scope>
    <source>
        <strain evidence="3">CHK193-4272</strain>
    </source>
</reference>
<dbReference type="PANTHER" id="PTHR45947:SF3">
    <property type="entry name" value="SULFOQUINOVOSYL TRANSFERASE SQD2"/>
    <property type="match status" value="1"/>
</dbReference>
<dbReference type="InterPro" id="IPR050194">
    <property type="entry name" value="Glycosyltransferase_grp1"/>
</dbReference>
<feature type="domain" description="Glycosyl transferase family 1" evidence="1">
    <location>
        <begin position="180"/>
        <end position="342"/>
    </location>
</feature>
<evidence type="ECO:0000313" key="4">
    <source>
        <dbReference type="Proteomes" id="UP000886808"/>
    </source>
</evidence>
<protein>
    <submittedName>
        <fullName evidence="3">Glycosyltransferase</fullName>
        <ecNumber evidence="3">2.4.-.-</ecNumber>
    </submittedName>
</protein>
<dbReference type="Gene3D" id="3.40.50.2000">
    <property type="entry name" value="Glycogen Phosphorylase B"/>
    <property type="match status" value="2"/>
</dbReference>
<dbReference type="Pfam" id="PF00534">
    <property type="entry name" value="Glycos_transf_1"/>
    <property type="match status" value="1"/>
</dbReference>
<keyword evidence="3" id="KW-0808">Transferase</keyword>
<dbReference type="InterPro" id="IPR028098">
    <property type="entry name" value="Glyco_trans_4-like_N"/>
</dbReference>
<dbReference type="Pfam" id="PF13439">
    <property type="entry name" value="Glyco_transf_4"/>
    <property type="match status" value="1"/>
</dbReference>
<dbReference type="InterPro" id="IPR001296">
    <property type="entry name" value="Glyco_trans_1"/>
</dbReference>
<comment type="caution">
    <text evidence="3">The sequence shown here is derived from an EMBL/GenBank/DDBJ whole genome shotgun (WGS) entry which is preliminary data.</text>
</comment>
<dbReference type="EC" id="2.4.-.-" evidence="3"/>
<organism evidence="3 4">
    <name type="scientific">Candidatus Butyricicoccus avistercoris</name>
    <dbReference type="NCBI Taxonomy" id="2838518"/>
    <lineage>
        <taxon>Bacteria</taxon>
        <taxon>Bacillati</taxon>
        <taxon>Bacillota</taxon>
        <taxon>Clostridia</taxon>
        <taxon>Eubacteriales</taxon>
        <taxon>Butyricicoccaceae</taxon>
        <taxon>Butyricicoccus</taxon>
    </lineage>
</organism>
<name>A0A9D1PHD2_9FIRM</name>
<dbReference type="Proteomes" id="UP000886808">
    <property type="component" value="Unassembled WGS sequence"/>
</dbReference>
<dbReference type="PANTHER" id="PTHR45947">
    <property type="entry name" value="SULFOQUINOVOSYL TRANSFERASE SQD2"/>
    <property type="match status" value="1"/>
</dbReference>
<keyword evidence="3" id="KW-0328">Glycosyltransferase</keyword>
<gene>
    <name evidence="3" type="ORF">H9746_04550</name>
</gene>
<dbReference type="AlphaFoldDB" id="A0A9D1PHD2"/>
<proteinExistence type="predicted"/>
<accession>A0A9D1PHD2</accession>
<dbReference type="EMBL" id="DXIE01000028">
    <property type="protein sequence ID" value="HIV62104.1"/>
    <property type="molecule type" value="Genomic_DNA"/>
</dbReference>
<reference evidence="3" key="1">
    <citation type="journal article" date="2021" name="PeerJ">
        <title>Extensive microbial diversity within the chicken gut microbiome revealed by metagenomics and culture.</title>
        <authorList>
            <person name="Gilroy R."/>
            <person name="Ravi A."/>
            <person name="Getino M."/>
            <person name="Pursley I."/>
            <person name="Horton D.L."/>
            <person name="Alikhan N.F."/>
            <person name="Baker D."/>
            <person name="Gharbi K."/>
            <person name="Hall N."/>
            <person name="Watson M."/>
            <person name="Adriaenssens E.M."/>
            <person name="Foster-Nyarko E."/>
            <person name="Jarju S."/>
            <person name="Secka A."/>
            <person name="Antonio M."/>
            <person name="Oren A."/>
            <person name="Chaudhuri R.R."/>
            <person name="La Ragione R."/>
            <person name="Hildebrand F."/>
            <person name="Pallen M.J."/>
        </authorList>
    </citation>
    <scope>NUCLEOTIDE SEQUENCE</scope>
    <source>
        <strain evidence="3">CHK193-4272</strain>
    </source>
</reference>
<feature type="domain" description="Glycosyltransferase subfamily 4-like N-terminal" evidence="2">
    <location>
        <begin position="23"/>
        <end position="133"/>
    </location>
</feature>